<accession>A0ABV7Y6U2</accession>
<sequence>MALQTTPEQPAPVRQIANLIGQWIGKLGVIWVEGQVAQLTRRPGTTVVFLTLRDTAADISVQVTCPRRVFDVVDPPVVEGARVVVHARPTYYIPRGTMSLAADDIRPVGLGELLARLERLKRLLASEGLFARERKRPLPFLPRKIGLIVGRDSAAERDVLDNTRRRWAAARFRVENVAVQGPFAVEQVMEALRRLDKDDEVDVIVIARGGGSVEDLLPFSNEGMVRAVAEAKTPVVSAIGHEQDSPLLDLVADFRASTPTDAARRIVPDVGEELTRVSELRTRARQLVTAWLDRETNGLQGLRARSSLGDPQREITRRGEELVAVRDRARRTLGHLLDRAGDDLVHQLAQVRALSPKATLDRGYAVLQKADGVAVLDPSEVDEGERLDARVSAGRFGVEVRK</sequence>
<protein>
    <recommendedName>
        <fullName evidence="5">Exodeoxyribonuclease 7 large subunit</fullName>
        <ecNumber evidence="5">3.1.11.6</ecNumber>
    </recommendedName>
    <alternativeName>
        <fullName evidence="5">Exodeoxyribonuclease VII large subunit</fullName>
        <shortName evidence="5">Exonuclease VII large subunit</shortName>
    </alternativeName>
</protein>
<evidence type="ECO:0000256" key="4">
    <source>
        <dbReference type="ARBA" id="ARBA00022839"/>
    </source>
</evidence>
<keyword evidence="4 5" id="KW-0269">Exonuclease</keyword>
<dbReference type="NCBIfam" id="TIGR00237">
    <property type="entry name" value="xseA"/>
    <property type="match status" value="1"/>
</dbReference>
<dbReference type="EC" id="3.1.11.6" evidence="5"/>
<dbReference type="HAMAP" id="MF_00378">
    <property type="entry name" value="Exonuc_7_L"/>
    <property type="match status" value="1"/>
</dbReference>
<dbReference type="GO" id="GO:0008855">
    <property type="term" value="F:exodeoxyribonuclease VII activity"/>
    <property type="evidence" value="ECO:0007669"/>
    <property type="project" value="UniProtKB-EC"/>
</dbReference>
<dbReference type="Proteomes" id="UP001595699">
    <property type="component" value="Unassembled WGS sequence"/>
</dbReference>
<dbReference type="EMBL" id="JBHRZH010000005">
    <property type="protein sequence ID" value="MFC3760522.1"/>
    <property type="molecule type" value="Genomic_DNA"/>
</dbReference>
<comment type="caution">
    <text evidence="9">The sequence shown here is derived from an EMBL/GenBank/DDBJ whole genome shotgun (WGS) entry which is preliminary data.</text>
</comment>
<dbReference type="InterPro" id="IPR025824">
    <property type="entry name" value="OB-fold_nuc-bd_dom"/>
</dbReference>
<evidence type="ECO:0000256" key="6">
    <source>
        <dbReference type="RuleBase" id="RU004355"/>
    </source>
</evidence>
<dbReference type="PANTHER" id="PTHR30008:SF0">
    <property type="entry name" value="EXODEOXYRIBONUCLEASE 7 LARGE SUBUNIT"/>
    <property type="match status" value="1"/>
</dbReference>
<gene>
    <name evidence="5 9" type="primary">xseA</name>
    <name evidence="9" type="ORF">ACFOUW_06710</name>
</gene>
<dbReference type="Pfam" id="PF13742">
    <property type="entry name" value="tRNA_anti_2"/>
    <property type="match status" value="1"/>
</dbReference>
<keyword evidence="2 5" id="KW-0540">Nuclease</keyword>
<evidence type="ECO:0000256" key="5">
    <source>
        <dbReference type="HAMAP-Rule" id="MF_00378"/>
    </source>
</evidence>
<keyword evidence="3 5" id="KW-0378">Hydrolase</keyword>
<reference evidence="10" key="1">
    <citation type="journal article" date="2019" name="Int. J. Syst. Evol. Microbiol.">
        <title>The Global Catalogue of Microorganisms (GCM) 10K type strain sequencing project: providing services to taxonomists for standard genome sequencing and annotation.</title>
        <authorList>
            <consortium name="The Broad Institute Genomics Platform"/>
            <consortium name="The Broad Institute Genome Sequencing Center for Infectious Disease"/>
            <person name="Wu L."/>
            <person name="Ma J."/>
        </authorList>
    </citation>
    <scope>NUCLEOTIDE SEQUENCE [LARGE SCALE GENOMIC DNA]</scope>
    <source>
        <strain evidence="10">CGMCC 4.7241</strain>
    </source>
</reference>
<proteinExistence type="inferred from homology"/>
<evidence type="ECO:0000256" key="1">
    <source>
        <dbReference type="ARBA" id="ARBA00022490"/>
    </source>
</evidence>
<organism evidence="9 10">
    <name type="scientific">Tenggerimyces flavus</name>
    <dbReference type="NCBI Taxonomy" id="1708749"/>
    <lineage>
        <taxon>Bacteria</taxon>
        <taxon>Bacillati</taxon>
        <taxon>Actinomycetota</taxon>
        <taxon>Actinomycetes</taxon>
        <taxon>Propionibacteriales</taxon>
        <taxon>Nocardioidaceae</taxon>
        <taxon>Tenggerimyces</taxon>
    </lineage>
</organism>
<comment type="catalytic activity">
    <reaction evidence="5 6">
        <text>Exonucleolytic cleavage in either 5'- to 3'- or 3'- to 5'-direction to yield nucleoside 5'-phosphates.</text>
        <dbReference type="EC" id="3.1.11.6"/>
    </reaction>
</comment>
<dbReference type="PANTHER" id="PTHR30008">
    <property type="entry name" value="EXODEOXYRIBONUCLEASE 7 LARGE SUBUNIT"/>
    <property type="match status" value="1"/>
</dbReference>
<name>A0ABV7Y6U2_9ACTN</name>
<comment type="subunit">
    <text evidence="5">Heterooligomer composed of large and small subunits.</text>
</comment>
<comment type="subcellular location">
    <subcellularLocation>
        <location evidence="5 6">Cytoplasm</location>
    </subcellularLocation>
</comment>
<dbReference type="RefSeq" id="WP_205122435.1">
    <property type="nucleotide sequence ID" value="NZ_JAFBCM010000001.1"/>
</dbReference>
<evidence type="ECO:0000256" key="2">
    <source>
        <dbReference type="ARBA" id="ARBA00022722"/>
    </source>
</evidence>
<dbReference type="Pfam" id="PF02601">
    <property type="entry name" value="Exonuc_VII_L"/>
    <property type="match status" value="1"/>
</dbReference>
<feature type="domain" description="Exonuclease VII large subunit C-terminal" evidence="7">
    <location>
        <begin position="129"/>
        <end position="340"/>
    </location>
</feature>
<feature type="domain" description="OB-fold nucleic acid binding" evidence="8">
    <location>
        <begin position="13"/>
        <end position="106"/>
    </location>
</feature>
<comment type="similarity">
    <text evidence="5 6">Belongs to the XseA family.</text>
</comment>
<keyword evidence="10" id="KW-1185">Reference proteome</keyword>
<comment type="function">
    <text evidence="5">Bidirectionally degrades single-stranded DNA into large acid-insoluble oligonucleotides, which are then degraded further into small acid-soluble oligonucleotides.</text>
</comment>
<evidence type="ECO:0000313" key="10">
    <source>
        <dbReference type="Proteomes" id="UP001595699"/>
    </source>
</evidence>
<evidence type="ECO:0000259" key="7">
    <source>
        <dbReference type="Pfam" id="PF02601"/>
    </source>
</evidence>
<dbReference type="InterPro" id="IPR003753">
    <property type="entry name" value="Exonuc_VII_L"/>
</dbReference>
<evidence type="ECO:0000256" key="3">
    <source>
        <dbReference type="ARBA" id="ARBA00022801"/>
    </source>
</evidence>
<dbReference type="CDD" id="cd04489">
    <property type="entry name" value="ExoVII_LU_OBF"/>
    <property type="match status" value="1"/>
</dbReference>
<keyword evidence="1 5" id="KW-0963">Cytoplasm</keyword>
<evidence type="ECO:0000259" key="8">
    <source>
        <dbReference type="Pfam" id="PF13742"/>
    </source>
</evidence>
<dbReference type="InterPro" id="IPR020579">
    <property type="entry name" value="Exonuc_VII_lsu_C"/>
</dbReference>
<evidence type="ECO:0000313" key="9">
    <source>
        <dbReference type="EMBL" id="MFC3760522.1"/>
    </source>
</evidence>